<feature type="transmembrane region" description="Helical" evidence="1">
    <location>
        <begin position="6"/>
        <end position="26"/>
    </location>
</feature>
<keyword evidence="1" id="KW-1133">Transmembrane helix</keyword>
<evidence type="ECO:0000256" key="1">
    <source>
        <dbReference type="SAM" id="Phobius"/>
    </source>
</evidence>
<dbReference type="Proteomes" id="UP000070175">
    <property type="component" value="Unassembled WGS sequence"/>
</dbReference>
<evidence type="ECO:0000313" key="2">
    <source>
        <dbReference type="EMBL" id="KXB08863.1"/>
    </source>
</evidence>
<accession>A0A133VR12</accession>
<evidence type="ECO:0000313" key="3">
    <source>
        <dbReference type="Proteomes" id="UP000070175"/>
    </source>
</evidence>
<feature type="transmembrane region" description="Helical" evidence="1">
    <location>
        <begin position="33"/>
        <end position="55"/>
    </location>
</feature>
<name>A0A133VR12_9EURY</name>
<sequence length="230" mass="25755">MGPLFGALSVLSGIGILATLIAFSATNKRKHKLVSLGVFLLCFGILTWLILGITAGSEIAVNTKNYRYRAKENGSFLSIPHGPGFWKTQEGKKEVVALLKKRGLLGIHPLKVQFYDRGVSGDFSGGFLTGTSGTLKQEGNLQFAWFLKDKGREMFISSFPSEKIKFVWQEDLEQAQVRFKFNLNKLDLYNAVKDNKNNLAELISEEWIDYIVARIPNSSSISNLFRLRSE</sequence>
<keyword evidence="1" id="KW-0812">Transmembrane</keyword>
<reference evidence="2 3" key="1">
    <citation type="journal article" date="2016" name="Sci. Rep.">
        <title>Metabolic traits of an uncultured archaeal lineage -MSBL1- from brine pools of the Red Sea.</title>
        <authorList>
            <person name="Mwirichia R."/>
            <person name="Alam I."/>
            <person name="Rashid M."/>
            <person name="Vinu M."/>
            <person name="Ba-Alawi W."/>
            <person name="Anthony Kamau A."/>
            <person name="Kamanda Ngugi D."/>
            <person name="Goker M."/>
            <person name="Klenk H.P."/>
            <person name="Bajic V."/>
            <person name="Stingl U."/>
        </authorList>
    </citation>
    <scope>NUCLEOTIDE SEQUENCE [LARGE SCALE GENOMIC DNA]</scope>
    <source>
        <strain evidence="2">SCGC-AAA382N08</strain>
    </source>
</reference>
<keyword evidence="3" id="KW-1185">Reference proteome</keyword>
<keyword evidence="1" id="KW-0472">Membrane</keyword>
<comment type="caution">
    <text evidence="2">The sequence shown here is derived from an EMBL/GenBank/DDBJ whole genome shotgun (WGS) entry which is preliminary data.</text>
</comment>
<protein>
    <submittedName>
        <fullName evidence="2">Uncharacterized protein</fullName>
    </submittedName>
</protein>
<organism evidence="2 3">
    <name type="scientific">candidate division MSBL1 archaeon SCGC-AAA382N08</name>
    <dbReference type="NCBI Taxonomy" id="1698285"/>
    <lineage>
        <taxon>Archaea</taxon>
        <taxon>Methanobacteriati</taxon>
        <taxon>Methanobacteriota</taxon>
        <taxon>candidate division MSBL1</taxon>
    </lineage>
</organism>
<proteinExistence type="predicted"/>
<dbReference type="EMBL" id="LHYJ01000001">
    <property type="protein sequence ID" value="KXB08863.1"/>
    <property type="molecule type" value="Genomic_DNA"/>
</dbReference>
<gene>
    <name evidence="2" type="ORF">AKJ56_00180</name>
</gene>
<dbReference type="AlphaFoldDB" id="A0A133VR12"/>